<dbReference type="Proteomes" id="UP001501521">
    <property type="component" value="Unassembled WGS sequence"/>
</dbReference>
<reference evidence="4" key="1">
    <citation type="journal article" date="2019" name="Int. J. Syst. Evol. Microbiol.">
        <title>The Global Catalogue of Microorganisms (GCM) 10K type strain sequencing project: providing services to taxonomists for standard genome sequencing and annotation.</title>
        <authorList>
            <consortium name="The Broad Institute Genomics Platform"/>
            <consortium name="The Broad Institute Genome Sequencing Center for Infectious Disease"/>
            <person name="Wu L."/>
            <person name="Ma J."/>
        </authorList>
    </citation>
    <scope>NUCLEOTIDE SEQUENCE [LARGE SCALE GENOMIC DNA]</scope>
    <source>
        <strain evidence="4">JCM 19125</strain>
    </source>
</reference>
<dbReference type="GO" id="GO:0004519">
    <property type="term" value="F:endonuclease activity"/>
    <property type="evidence" value="ECO:0007669"/>
    <property type="project" value="UniProtKB-KW"/>
</dbReference>
<feature type="region of interest" description="Disordered" evidence="1">
    <location>
        <begin position="132"/>
        <end position="153"/>
    </location>
</feature>
<dbReference type="Pfam" id="PF01844">
    <property type="entry name" value="HNH"/>
    <property type="match status" value="1"/>
</dbReference>
<accession>A0ABP9F293</accession>
<evidence type="ECO:0000313" key="3">
    <source>
        <dbReference type="EMBL" id="GAA4891298.1"/>
    </source>
</evidence>
<keyword evidence="4" id="KW-1185">Reference proteome</keyword>
<comment type="caution">
    <text evidence="3">The sequence shown here is derived from an EMBL/GenBank/DDBJ whole genome shotgun (WGS) entry which is preliminary data.</text>
</comment>
<organism evidence="3 4">
    <name type="scientific">Tessaracoccus lubricantis</name>
    <dbReference type="NCBI Taxonomy" id="545543"/>
    <lineage>
        <taxon>Bacteria</taxon>
        <taxon>Bacillati</taxon>
        <taxon>Actinomycetota</taxon>
        <taxon>Actinomycetes</taxon>
        <taxon>Propionibacteriales</taxon>
        <taxon>Propionibacteriaceae</taxon>
        <taxon>Tessaracoccus</taxon>
    </lineage>
</organism>
<keyword evidence="3" id="KW-0540">Nuclease</keyword>
<dbReference type="SMART" id="SM00507">
    <property type="entry name" value="HNHc"/>
    <property type="match status" value="1"/>
</dbReference>
<feature type="domain" description="HNH nuclease" evidence="2">
    <location>
        <begin position="278"/>
        <end position="329"/>
    </location>
</feature>
<dbReference type="EMBL" id="BAABLV010000008">
    <property type="protein sequence ID" value="GAA4891298.1"/>
    <property type="molecule type" value="Genomic_DNA"/>
</dbReference>
<dbReference type="CDD" id="cd00085">
    <property type="entry name" value="HNHc"/>
    <property type="match status" value="1"/>
</dbReference>
<dbReference type="RefSeq" id="WP_345578524.1">
    <property type="nucleotide sequence ID" value="NZ_BAABLV010000008.1"/>
</dbReference>
<gene>
    <name evidence="3" type="ORF">GCM10025789_05150</name>
</gene>
<name>A0ABP9F293_9ACTN</name>
<protein>
    <submittedName>
        <fullName evidence="3">HNH endonuclease signature motif containing protein</fullName>
    </submittedName>
</protein>
<evidence type="ECO:0000313" key="4">
    <source>
        <dbReference type="Proteomes" id="UP001501521"/>
    </source>
</evidence>
<dbReference type="InterPro" id="IPR002711">
    <property type="entry name" value="HNH"/>
</dbReference>
<keyword evidence="3" id="KW-0255">Endonuclease</keyword>
<keyword evidence="3" id="KW-0378">Hydrolase</keyword>
<feature type="region of interest" description="Disordered" evidence="1">
    <location>
        <begin position="353"/>
        <end position="373"/>
    </location>
</feature>
<feature type="compositionally biased region" description="Pro residues" evidence="1">
    <location>
        <begin position="362"/>
        <end position="373"/>
    </location>
</feature>
<sequence>MVSAGVFQAQIEAAATLAGQLAQFQVSLVEHAVGLLTDENWAADGIRSPEHWLQVYFCLAPAQASSVVKIAQRFSELQPTVEMMRQGRLSLDQAAVIAIHTPDEYVASVTRMAEFTTVIQLRRTLSKYVFDDQGRKRPRPEQQPAPRKPRFRSYSTTYNGKYTLHVETNLIDGELIETAIREAKDSLFARGDKDATLYDGFLEVCNRSLTSVESESRQDRYRIMMHLGTDGNGWLEKKGAIPQHLLEQFTCDGKVVPVWETDGAPVNVGRTQRIVPLRTRRLIEDRDKGCRFPGCPVTRFVEVHHVIHWLFGGETNIDELISLCPGHHDAHHRHEFSIELGERPGEFRFLNRGGWDIQPPDRSNPPPVPEYPPPQWQLAHRGQSIDPYSVHFTPTH</sequence>
<dbReference type="InterPro" id="IPR003615">
    <property type="entry name" value="HNH_nuc"/>
</dbReference>
<evidence type="ECO:0000259" key="2">
    <source>
        <dbReference type="SMART" id="SM00507"/>
    </source>
</evidence>
<proteinExistence type="predicted"/>
<evidence type="ECO:0000256" key="1">
    <source>
        <dbReference type="SAM" id="MobiDB-lite"/>
    </source>
</evidence>